<accession>A0A1M6IFH3</accession>
<proteinExistence type="predicted"/>
<dbReference type="OrthoDB" id="1864213at2"/>
<dbReference type="Proteomes" id="UP000184442">
    <property type="component" value="Unassembled WGS sequence"/>
</dbReference>
<evidence type="ECO:0000313" key="2">
    <source>
        <dbReference type="Proteomes" id="UP000184442"/>
    </source>
</evidence>
<dbReference type="RefSeq" id="WP_073027539.1">
    <property type="nucleotide sequence ID" value="NZ_FQZS01000031.1"/>
</dbReference>
<dbReference type="AlphaFoldDB" id="A0A1M6IFH3"/>
<name>A0A1M6IFH3_9FIRM</name>
<sequence length="234" mass="26254">MPAEKFRPNDYATYKEFTDALVKIVKYEGVNRNQQFSKAIIDSFGVGGDTSPNAKITKEQAIFLVHKTYNWMVEANGFNETKYRIEHGSIDRIGVDGVEIGVYTLELAKDKGSYVAINPEGKAELSSAKAERFKFTYKGSRTNQFDECMMLYTIQTMDGKYLALSGNVPTSGKRLITQDTEYLWAIRGPHAGGGSFKIYPPDFLNLYVNAEGEKSKDGTPIIVWFETQASLPEH</sequence>
<organism evidence="1 2">
    <name type="scientific">Lutispora thermophila DSM 19022</name>
    <dbReference type="NCBI Taxonomy" id="1122184"/>
    <lineage>
        <taxon>Bacteria</taxon>
        <taxon>Bacillati</taxon>
        <taxon>Bacillota</taxon>
        <taxon>Clostridia</taxon>
        <taxon>Lutisporales</taxon>
        <taxon>Lutisporaceae</taxon>
        <taxon>Lutispora</taxon>
    </lineage>
</organism>
<evidence type="ECO:0000313" key="1">
    <source>
        <dbReference type="EMBL" id="SHJ33227.1"/>
    </source>
</evidence>
<dbReference type="Gene3D" id="2.80.10.50">
    <property type="match status" value="1"/>
</dbReference>
<dbReference type="STRING" id="1122184.SAMN02745176_03236"/>
<gene>
    <name evidence="1" type="ORF">SAMN02745176_03236</name>
</gene>
<protein>
    <submittedName>
        <fullName evidence="1">Uncharacterized protein</fullName>
    </submittedName>
</protein>
<reference evidence="1 2" key="1">
    <citation type="submission" date="2016-11" db="EMBL/GenBank/DDBJ databases">
        <authorList>
            <person name="Jaros S."/>
            <person name="Januszkiewicz K."/>
            <person name="Wedrychowicz H."/>
        </authorList>
    </citation>
    <scope>NUCLEOTIDE SEQUENCE [LARGE SCALE GENOMIC DNA]</scope>
    <source>
        <strain evidence="1 2">DSM 19022</strain>
    </source>
</reference>
<dbReference type="EMBL" id="FQZS01000031">
    <property type="protein sequence ID" value="SHJ33227.1"/>
    <property type="molecule type" value="Genomic_DNA"/>
</dbReference>
<keyword evidence="2" id="KW-1185">Reference proteome</keyword>